<dbReference type="InParanoid" id="A0A194XHA9"/>
<evidence type="ECO:0000313" key="2">
    <source>
        <dbReference type="EMBL" id="KUJ19595.1"/>
    </source>
</evidence>
<feature type="signal peptide" evidence="1">
    <location>
        <begin position="1"/>
        <end position="18"/>
    </location>
</feature>
<organism evidence="2 3">
    <name type="scientific">Mollisia scopiformis</name>
    <name type="common">Conifer needle endophyte fungus</name>
    <name type="synonym">Phialocephala scopiformis</name>
    <dbReference type="NCBI Taxonomy" id="149040"/>
    <lineage>
        <taxon>Eukaryota</taxon>
        <taxon>Fungi</taxon>
        <taxon>Dikarya</taxon>
        <taxon>Ascomycota</taxon>
        <taxon>Pezizomycotina</taxon>
        <taxon>Leotiomycetes</taxon>
        <taxon>Helotiales</taxon>
        <taxon>Mollisiaceae</taxon>
        <taxon>Mollisia</taxon>
    </lineage>
</organism>
<gene>
    <name evidence="2" type="ORF">LY89DRAFT_717068</name>
</gene>
<dbReference type="RefSeq" id="XP_018073950.1">
    <property type="nucleotide sequence ID" value="XM_018218312.1"/>
</dbReference>
<evidence type="ECO:0000313" key="3">
    <source>
        <dbReference type="Proteomes" id="UP000070700"/>
    </source>
</evidence>
<keyword evidence="1" id="KW-0732">Signal</keyword>
<proteinExistence type="predicted"/>
<sequence>MKTALVLVASTLAGKTLAGAGNQSPSCTDISFPVTVTAANAIIPITTPITFQQVSGTYNIAARYCEPQNFVESRENTLQVLVHGITYTRNYWSGDGTLETSYDGAMYSWIDFASKQGYPTLSIDRLGNGLSDHPDPVNVLQSPLQVEVSHQIITIARNGNLPISKSRKFDKIVYAGHSYGSVLGNGLTVKYPNDADATILTGLTSKYNFGFIESVFVPAVVPASTVNPKKWSTLNSGYLAIDNKTAFELGFYYPGYFDQGLVDLDWENSGTVGEGELESALVFGPEVATGYVNPILDITGQHDSLMCTNPDPITARTPTGLWQTYNCGNGDNSSLAETKSLYPNADYEYYAPLASGHCLNFHYDAQLTFDYAHNWLNWNGF</sequence>
<dbReference type="Gene3D" id="3.40.50.1820">
    <property type="entry name" value="alpha/beta hydrolase"/>
    <property type="match status" value="1"/>
</dbReference>
<dbReference type="Proteomes" id="UP000070700">
    <property type="component" value="Unassembled WGS sequence"/>
</dbReference>
<dbReference type="GeneID" id="28828038"/>
<evidence type="ECO:0000256" key="1">
    <source>
        <dbReference type="SAM" id="SignalP"/>
    </source>
</evidence>
<reference evidence="2 3" key="1">
    <citation type="submission" date="2015-10" db="EMBL/GenBank/DDBJ databases">
        <title>Full genome of DAOMC 229536 Phialocephala scopiformis, a fungal endophyte of spruce producing the potent anti-insectan compound rugulosin.</title>
        <authorList>
            <consortium name="DOE Joint Genome Institute"/>
            <person name="Walker A.K."/>
            <person name="Frasz S.L."/>
            <person name="Seifert K.A."/>
            <person name="Miller J.D."/>
            <person name="Mondo S.J."/>
            <person name="Labutti K."/>
            <person name="Lipzen A."/>
            <person name="Dockter R."/>
            <person name="Kennedy M."/>
            <person name="Grigoriev I.V."/>
            <person name="Spatafora J.W."/>
        </authorList>
    </citation>
    <scope>NUCLEOTIDE SEQUENCE [LARGE SCALE GENOMIC DNA]</scope>
    <source>
        <strain evidence="2 3">CBS 120377</strain>
    </source>
</reference>
<dbReference type="KEGG" id="psco:LY89DRAFT_717068"/>
<dbReference type="EMBL" id="KQ947411">
    <property type="protein sequence ID" value="KUJ19595.1"/>
    <property type="molecule type" value="Genomic_DNA"/>
</dbReference>
<protein>
    <submittedName>
        <fullName evidence="2">Uncharacterized protein</fullName>
    </submittedName>
</protein>
<dbReference type="SUPFAM" id="SSF53474">
    <property type="entry name" value="alpha/beta-Hydrolases"/>
    <property type="match status" value="1"/>
</dbReference>
<name>A0A194XHA9_MOLSC</name>
<keyword evidence="3" id="KW-1185">Reference proteome</keyword>
<dbReference type="InterPro" id="IPR029058">
    <property type="entry name" value="AB_hydrolase_fold"/>
</dbReference>
<dbReference type="OrthoDB" id="190201at2759"/>
<feature type="chain" id="PRO_5008268248" evidence="1">
    <location>
        <begin position="19"/>
        <end position="381"/>
    </location>
</feature>
<accession>A0A194XHA9</accession>
<dbReference type="AlphaFoldDB" id="A0A194XHA9"/>